<dbReference type="RefSeq" id="WP_386004063.1">
    <property type="nucleotide sequence ID" value="NZ_JBHUHM010000002.1"/>
</dbReference>
<sequence>MRHTRSMTISALAIICAAGPAIARDFTIAAWGGNYQDAQRAAYFEPFAAAQGLTLLETTYLGGLAELKAMGDTGNVTWDLVMMGGTDAQLACDEGLLEEIDWEALGGGGELLPEAVQECAVGNVVIGNGFAYNASAFPEAPKDWADFFDLEKFPGKRGMTNNPTMNLEYALMADGVPPAEVYAVLSTPEGVDRAFAKLDTIKAELQLWEAGSQPVEWLVAGNVGLSTAYNGRIISAKKEGKPLEFVWNNHVYNMDVWAIPKDSPFKEQSVEFLKIANDAAAQVKFSERMPYGPTNTGATAMMPPDVVANLPMGDNIATALAYSDAFWIENYDALKERWSSWIVQ</sequence>
<feature type="chain" id="PRO_5045573060" evidence="2">
    <location>
        <begin position="24"/>
        <end position="344"/>
    </location>
</feature>
<proteinExistence type="predicted"/>
<dbReference type="Proteomes" id="UP001595445">
    <property type="component" value="Unassembled WGS sequence"/>
</dbReference>
<gene>
    <name evidence="3" type="ORF">ACFOD6_21370</name>
</gene>
<evidence type="ECO:0000256" key="2">
    <source>
        <dbReference type="SAM" id="SignalP"/>
    </source>
</evidence>
<keyword evidence="1 2" id="KW-0732">Signal</keyword>
<dbReference type="Gene3D" id="3.40.190.10">
    <property type="entry name" value="Periplasmic binding protein-like II"/>
    <property type="match status" value="2"/>
</dbReference>
<dbReference type="Pfam" id="PF13416">
    <property type="entry name" value="SBP_bac_8"/>
    <property type="match status" value="1"/>
</dbReference>
<name>A0ABV7E1M2_9RHOB</name>
<dbReference type="PANTHER" id="PTHR30222:SF2">
    <property type="entry name" value="ABC TRANSPORTER SUBSTRATE-BINDING PROTEIN"/>
    <property type="match status" value="1"/>
</dbReference>
<protein>
    <submittedName>
        <fullName evidence="3">ABC transporter substrate-binding protein</fullName>
    </submittedName>
</protein>
<keyword evidence="4" id="KW-1185">Reference proteome</keyword>
<dbReference type="CDD" id="cd13589">
    <property type="entry name" value="PBP2_polyamine_RpCGA009"/>
    <property type="match status" value="1"/>
</dbReference>
<evidence type="ECO:0000256" key="1">
    <source>
        <dbReference type="ARBA" id="ARBA00022729"/>
    </source>
</evidence>
<reference evidence="4" key="1">
    <citation type="journal article" date="2019" name="Int. J. Syst. Evol. Microbiol.">
        <title>The Global Catalogue of Microorganisms (GCM) 10K type strain sequencing project: providing services to taxonomists for standard genome sequencing and annotation.</title>
        <authorList>
            <consortium name="The Broad Institute Genomics Platform"/>
            <consortium name="The Broad Institute Genome Sequencing Center for Infectious Disease"/>
            <person name="Wu L."/>
            <person name="Ma J."/>
        </authorList>
    </citation>
    <scope>NUCLEOTIDE SEQUENCE [LARGE SCALE GENOMIC DNA]</scope>
    <source>
        <strain evidence="4">KCTC 62102</strain>
    </source>
</reference>
<dbReference type="InterPro" id="IPR006059">
    <property type="entry name" value="SBP"/>
</dbReference>
<dbReference type="SUPFAM" id="SSF53850">
    <property type="entry name" value="Periplasmic binding protein-like II"/>
    <property type="match status" value="1"/>
</dbReference>
<dbReference type="PANTHER" id="PTHR30222">
    <property type="entry name" value="SPERMIDINE/PUTRESCINE-BINDING PERIPLASMIC PROTEIN"/>
    <property type="match status" value="1"/>
</dbReference>
<accession>A0ABV7E1M2</accession>
<dbReference type="EMBL" id="JBHRSM010000054">
    <property type="protein sequence ID" value="MFC3088598.1"/>
    <property type="molecule type" value="Genomic_DNA"/>
</dbReference>
<evidence type="ECO:0000313" key="4">
    <source>
        <dbReference type="Proteomes" id="UP001595445"/>
    </source>
</evidence>
<comment type="caution">
    <text evidence="3">The sequence shown here is derived from an EMBL/GenBank/DDBJ whole genome shotgun (WGS) entry which is preliminary data.</text>
</comment>
<feature type="signal peptide" evidence="2">
    <location>
        <begin position="1"/>
        <end position="23"/>
    </location>
</feature>
<organism evidence="3 4">
    <name type="scientific">Tabrizicola soli</name>
    <dbReference type="NCBI Taxonomy" id="2185115"/>
    <lineage>
        <taxon>Bacteria</taxon>
        <taxon>Pseudomonadati</taxon>
        <taxon>Pseudomonadota</taxon>
        <taxon>Alphaproteobacteria</taxon>
        <taxon>Rhodobacterales</taxon>
        <taxon>Paracoccaceae</taxon>
        <taxon>Tabrizicola</taxon>
    </lineage>
</organism>
<evidence type="ECO:0000313" key="3">
    <source>
        <dbReference type="EMBL" id="MFC3088598.1"/>
    </source>
</evidence>